<evidence type="ECO:0000313" key="13">
    <source>
        <dbReference type="Proteomes" id="UP000447873"/>
    </source>
</evidence>
<dbReference type="Proteomes" id="UP000433883">
    <property type="component" value="Unassembled WGS sequence"/>
</dbReference>
<dbReference type="PANTHER" id="PTHR33711">
    <property type="entry name" value="DIOXYGENASE, PUTATIVE (AFU_ORTHOLOGUE AFUA_2G02910)-RELATED"/>
    <property type="match status" value="1"/>
</dbReference>
<name>A0A8H3Z344_VENIN</name>
<dbReference type="Proteomes" id="UP000447873">
    <property type="component" value="Unassembled WGS sequence"/>
</dbReference>
<organism evidence="9 12">
    <name type="scientific">Venturia inaequalis</name>
    <name type="common">Apple scab fungus</name>
    <dbReference type="NCBI Taxonomy" id="5025"/>
    <lineage>
        <taxon>Eukaryota</taxon>
        <taxon>Fungi</taxon>
        <taxon>Dikarya</taxon>
        <taxon>Ascomycota</taxon>
        <taxon>Pezizomycotina</taxon>
        <taxon>Dothideomycetes</taxon>
        <taxon>Pleosporomycetidae</taxon>
        <taxon>Venturiales</taxon>
        <taxon>Venturiaceae</taxon>
        <taxon>Venturia</taxon>
    </lineage>
</organism>
<sequence>MASEAAKAAAAKYDPNFTQNVINAIGPNATPRIRSVMSSLIQHLHDFTRENEITVEEWMAGVTLINEAGKMSTDVRNEGVLVCDVLGLESLVDEITYKLVADSEDAPTSSAILGPFWRENAPKLKMGDSVCQKYMSDGDRTWMHGVVKDFSTGKPIEGAELDVWHTAPNGMYEQQDPDQPEFNLRGRFTTGPDGKYDFYCLKPTPYPIPNDGPAGKLLSLMDRHPYRPAHIHVILSAPGYKPIVTQLFNRDDKYLKNDSVFAVKDDLCCDFLPLKGNDKAEFELPRDFRMASYQDHEKQAAIKL</sequence>
<evidence type="ECO:0000256" key="6">
    <source>
        <dbReference type="ARBA" id="ARBA00023004"/>
    </source>
</evidence>
<keyword evidence="3" id="KW-0479">Metal-binding</keyword>
<feature type="domain" description="Intradiol ring-cleavage dioxygenases" evidence="7">
    <location>
        <begin position="114"/>
        <end position="277"/>
    </location>
</feature>
<dbReference type="EMBL" id="WNWS01000019">
    <property type="protein sequence ID" value="KAE9987347.1"/>
    <property type="molecule type" value="Genomic_DNA"/>
</dbReference>
<dbReference type="Gene3D" id="2.60.130.10">
    <property type="entry name" value="Aromatic compound dioxygenase"/>
    <property type="match status" value="1"/>
</dbReference>
<evidence type="ECO:0000313" key="9">
    <source>
        <dbReference type="EMBL" id="KAE9978101.1"/>
    </source>
</evidence>
<dbReference type="GO" id="GO:0018576">
    <property type="term" value="F:catechol 1,2-dioxygenase activity"/>
    <property type="evidence" value="ECO:0007669"/>
    <property type="project" value="InterPro"/>
</dbReference>
<evidence type="ECO:0000256" key="3">
    <source>
        <dbReference type="ARBA" id="ARBA00022723"/>
    </source>
</evidence>
<keyword evidence="4" id="KW-0223">Dioxygenase</keyword>
<dbReference type="InterPro" id="IPR007535">
    <property type="entry name" value="Catechol_dOase_N"/>
</dbReference>
<dbReference type="InterPro" id="IPR050770">
    <property type="entry name" value="Intradiol_RC_Dioxygenase"/>
</dbReference>
<gene>
    <name evidence="9" type="ORF">BLS_000877</name>
    <name evidence="11" type="ORF">EG327_002759</name>
    <name evidence="10" type="ORF">EG328_003071</name>
</gene>
<keyword evidence="5" id="KW-0560">Oxidoreductase</keyword>
<reference evidence="9 12" key="1">
    <citation type="submission" date="2019-11" db="EMBL/GenBank/DDBJ databases">
        <title>Venturia inaequalis Genome Resource.</title>
        <authorList>
            <person name="Lichtner F.J."/>
        </authorList>
    </citation>
    <scope>NUCLEOTIDE SEQUENCE [LARGE SCALE GENOMIC DNA]</scope>
    <source>
        <strain evidence="10 13">120213</strain>
        <strain evidence="9">Bline_iso_100314</strain>
        <strain evidence="11 14">DMI_063113</strain>
    </source>
</reference>
<dbReference type="Proteomes" id="UP000490939">
    <property type="component" value="Unassembled WGS sequence"/>
</dbReference>
<dbReference type="CDD" id="cd03461">
    <property type="entry name" value="1_2-HQD"/>
    <property type="match status" value="1"/>
</dbReference>
<evidence type="ECO:0000256" key="5">
    <source>
        <dbReference type="ARBA" id="ARBA00023002"/>
    </source>
</evidence>
<evidence type="ECO:0000256" key="1">
    <source>
        <dbReference type="ARBA" id="ARBA00001965"/>
    </source>
</evidence>
<dbReference type="EMBL" id="WNWQ01000118">
    <property type="protein sequence ID" value="KAE9978101.1"/>
    <property type="molecule type" value="Genomic_DNA"/>
</dbReference>
<dbReference type="EMBL" id="WNWR01000019">
    <property type="protein sequence ID" value="KAE9993852.1"/>
    <property type="molecule type" value="Genomic_DNA"/>
</dbReference>
<evidence type="ECO:0000313" key="14">
    <source>
        <dbReference type="Proteomes" id="UP000490939"/>
    </source>
</evidence>
<comment type="caution">
    <text evidence="9">The sequence shown here is derived from an EMBL/GenBank/DDBJ whole genome shotgun (WGS) entry which is preliminary data.</text>
</comment>
<dbReference type="AlphaFoldDB" id="A0A8H3Z344"/>
<keyword evidence="14" id="KW-1185">Reference proteome</keyword>
<dbReference type="GO" id="GO:0009712">
    <property type="term" value="P:catechol-containing compound metabolic process"/>
    <property type="evidence" value="ECO:0007669"/>
    <property type="project" value="InterPro"/>
</dbReference>
<dbReference type="InterPro" id="IPR015889">
    <property type="entry name" value="Intradiol_dOase_core"/>
</dbReference>
<feature type="domain" description="Catechol dioxygenase N-terminal" evidence="8">
    <location>
        <begin position="31"/>
        <end position="98"/>
    </location>
</feature>
<dbReference type="GO" id="GO:0008199">
    <property type="term" value="F:ferric iron binding"/>
    <property type="evidence" value="ECO:0007669"/>
    <property type="project" value="InterPro"/>
</dbReference>
<evidence type="ECO:0000313" key="11">
    <source>
        <dbReference type="EMBL" id="KAE9993852.1"/>
    </source>
</evidence>
<dbReference type="Pfam" id="PF04444">
    <property type="entry name" value="Dioxygenase_N"/>
    <property type="match status" value="1"/>
</dbReference>
<keyword evidence="6" id="KW-0408">Iron</keyword>
<dbReference type="InterPro" id="IPR039390">
    <property type="entry name" value="1_2-HQD/HQD"/>
</dbReference>
<protein>
    <recommendedName>
        <fullName evidence="15">Aromatic compound dioxygenase</fullName>
    </recommendedName>
</protein>
<accession>A0A8H3Z344</accession>
<comment type="similarity">
    <text evidence="2">Belongs to the intradiol ring-cleavage dioxygenase family.</text>
</comment>
<dbReference type="PANTHER" id="PTHR33711:SF7">
    <property type="entry name" value="INTRADIOL RING-CLEAVAGE DIOXYGENASES DOMAIN-CONTAINING PROTEIN-RELATED"/>
    <property type="match status" value="1"/>
</dbReference>
<dbReference type="Pfam" id="PF00775">
    <property type="entry name" value="Dioxygenase_C"/>
    <property type="match status" value="1"/>
</dbReference>
<evidence type="ECO:0000313" key="12">
    <source>
        <dbReference type="Proteomes" id="UP000433883"/>
    </source>
</evidence>
<proteinExistence type="inferred from homology"/>
<dbReference type="SUPFAM" id="SSF49482">
    <property type="entry name" value="Aromatic compound dioxygenase"/>
    <property type="match status" value="1"/>
</dbReference>
<evidence type="ECO:0000259" key="8">
    <source>
        <dbReference type="Pfam" id="PF04444"/>
    </source>
</evidence>
<evidence type="ECO:0008006" key="15">
    <source>
        <dbReference type="Google" id="ProtNLM"/>
    </source>
</evidence>
<comment type="cofactor">
    <cofactor evidence="1">
        <name>Fe(3+)</name>
        <dbReference type="ChEBI" id="CHEBI:29034"/>
    </cofactor>
</comment>
<evidence type="ECO:0000313" key="10">
    <source>
        <dbReference type="EMBL" id="KAE9987347.1"/>
    </source>
</evidence>
<evidence type="ECO:0000256" key="4">
    <source>
        <dbReference type="ARBA" id="ARBA00022964"/>
    </source>
</evidence>
<evidence type="ECO:0000256" key="2">
    <source>
        <dbReference type="ARBA" id="ARBA00007825"/>
    </source>
</evidence>
<evidence type="ECO:0000259" key="7">
    <source>
        <dbReference type="Pfam" id="PF00775"/>
    </source>
</evidence>
<dbReference type="InterPro" id="IPR000627">
    <property type="entry name" value="Intradiol_dOase_C"/>
</dbReference>